<proteinExistence type="predicted"/>
<evidence type="ECO:0008006" key="3">
    <source>
        <dbReference type="Google" id="ProtNLM"/>
    </source>
</evidence>
<dbReference type="Proteomes" id="UP000807353">
    <property type="component" value="Unassembled WGS sequence"/>
</dbReference>
<dbReference type="OrthoDB" id="3268380at2759"/>
<comment type="caution">
    <text evidence="1">The sequence shown here is derived from an EMBL/GenBank/DDBJ whole genome shotgun (WGS) entry which is preliminary data.</text>
</comment>
<keyword evidence="2" id="KW-1185">Reference proteome</keyword>
<evidence type="ECO:0000313" key="2">
    <source>
        <dbReference type="Proteomes" id="UP000807353"/>
    </source>
</evidence>
<evidence type="ECO:0000313" key="1">
    <source>
        <dbReference type="EMBL" id="KAF9457030.1"/>
    </source>
</evidence>
<organism evidence="1 2">
    <name type="scientific">Collybia nuda</name>
    <dbReference type="NCBI Taxonomy" id="64659"/>
    <lineage>
        <taxon>Eukaryota</taxon>
        <taxon>Fungi</taxon>
        <taxon>Dikarya</taxon>
        <taxon>Basidiomycota</taxon>
        <taxon>Agaricomycotina</taxon>
        <taxon>Agaricomycetes</taxon>
        <taxon>Agaricomycetidae</taxon>
        <taxon>Agaricales</taxon>
        <taxon>Tricholomatineae</taxon>
        <taxon>Clitocybaceae</taxon>
        <taxon>Collybia</taxon>
    </lineage>
</organism>
<gene>
    <name evidence="1" type="ORF">BDZ94DRAFT_1326566</name>
</gene>
<dbReference type="AlphaFoldDB" id="A0A9P6CCD6"/>
<name>A0A9P6CCD6_9AGAR</name>
<reference evidence="1" key="1">
    <citation type="submission" date="2020-11" db="EMBL/GenBank/DDBJ databases">
        <authorList>
            <consortium name="DOE Joint Genome Institute"/>
            <person name="Ahrendt S."/>
            <person name="Riley R."/>
            <person name="Andreopoulos W."/>
            <person name="Labutti K."/>
            <person name="Pangilinan J."/>
            <person name="Ruiz-Duenas F.J."/>
            <person name="Barrasa J.M."/>
            <person name="Sanchez-Garcia M."/>
            <person name="Camarero S."/>
            <person name="Miyauchi S."/>
            <person name="Serrano A."/>
            <person name="Linde D."/>
            <person name="Babiker R."/>
            <person name="Drula E."/>
            <person name="Ayuso-Fernandez I."/>
            <person name="Pacheco R."/>
            <person name="Padilla G."/>
            <person name="Ferreira P."/>
            <person name="Barriuso J."/>
            <person name="Kellner H."/>
            <person name="Castanera R."/>
            <person name="Alfaro M."/>
            <person name="Ramirez L."/>
            <person name="Pisabarro A.G."/>
            <person name="Kuo A."/>
            <person name="Tritt A."/>
            <person name="Lipzen A."/>
            <person name="He G."/>
            <person name="Yan M."/>
            <person name="Ng V."/>
            <person name="Cullen D."/>
            <person name="Martin F."/>
            <person name="Rosso M.-N."/>
            <person name="Henrissat B."/>
            <person name="Hibbett D."/>
            <person name="Martinez A.T."/>
            <person name="Grigoriev I.V."/>
        </authorList>
    </citation>
    <scope>NUCLEOTIDE SEQUENCE</scope>
    <source>
        <strain evidence="1">CBS 247.69</strain>
    </source>
</reference>
<dbReference type="Gene3D" id="1.20.1280.50">
    <property type="match status" value="1"/>
</dbReference>
<dbReference type="EMBL" id="MU150390">
    <property type="protein sequence ID" value="KAF9457030.1"/>
    <property type="molecule type" value="Genomic_DNA"/>
</dbReference>
<accession>A0A9P6CCD6</accession>
<protein>
    <recommendedName>
        <fullName evidence="3">F-box domain-containing protein</fullName>
    </recommendedName>
</protein>
<sequence>MTTEFVQHTDKDESWLTASNDRFPAEKEHWVRGLLHDAKVDLELLDQEILKVREVANRLNGLLERREHKATRIRTIQGSISALKRIPPEVLAEIFIYCIPRYLRTINIPNIGLYPYPWVLGQVCSRWRQIAWKTPHLWSSFLISEDTAEGGKDPAAHILNDILLKTTATFLIRINTQQLIPILETLIPFQRRIKDVEIRQVDFVHFQSAIDFAPGLMRLLTTLELRIGKGNSLSSSNESTSNGD</sequence>